<keyword evidence="9" id="KW-0472">Membrane</keyword>
<dbReference type="InParanoid" id="A0A068UQU7"/>
<evidence type="ECO:0000256" key="8">
    <source>
        <dbReference type="ARBA" id="ARBA00048679"/>
    </source>
</evidence>
<dbReference type="InterPro" id="IPR001245">
    <property type="entry name" value="Ser-Thr/Tyr_kinase_cat_dom"/>
</dbReference>
<keyword evidence="4" id="KW-0547">Nucleotide-binding</keyword>
<dbReference type="Proteomes" id="UP000295252">
    <property type="component" value="Chromosome II"/>
</dbReference>
<reference evidence="12" key="1">
    <citation type="journal article" date="2014" name="Science">
        <title>The coffee genome provides insight into the convergent evolution of caffeine biosynthesis.</title>
        <authorList>
            <person name="Denoeud F."/>
            <person name="Carretero-Paulet L."/>
            <person name="Dereeper A."/>
            <person name="Droc G."/>
            <person name="Guyot R."/>
            <person name="Pietrella M."/>
            <person name="Zheng C."/>
            <person name="Alberti A."/>
            <person name="Anthony F."/>
            <person name="Aprea G."/>
            <person name="Aury J.M."/>
            <person name="Bento P."/>
            <person name="Bernard M."/>
            <person name="Bocs S."/>
            <person name="Campa C."/>
            <person name="Cenci A."/>
            <person name="Combes M.C."/>
            <person name="Crouzillat D."/>
            <person name="Da Silva C."/>
            <person name="Daddiego L."/>
            <person name="De Bellis F."/>
            <person name="Dussert S."/>
            <person name="Garsmeur O."/>
            <person name="Gayraud T."/>
            <person name="Guignon V."/>
            <person name="Jahn K."/>
            <person name="Jamilloux V."/>
            <person name="Joet T."/>
            <person name="Labadie K."/>
            <person name="Lan T."/>
            <person name="Leclercq J."/>
            <person name="Lepelley M."/>
            <person name="Leroy T."/>
            <person name="Li L.T."/>
            <person name="Librado P."/>
            <person name="Lopez L."/>
            <person name="Munoz A."/>
            <person name="Noel B."/>
            <person name="Pallavicini A."/>
            <person name="Perrotta G."/>
            <person name="Poncet V."/>
            <person name="Pot D."/>
            <person name="Priyono X."/>
            <person name="Rigoreau M."/>
            <person name="Rouard M."/>
            <person name="Rozas J."/>
            <person name="Tranchant-Dubreuil C."/>
            <person name="VanBuren R."/>
            <person name="Zhang Q."/>
            <person name="Andrade A.C."/>
            <person name="Argout X."/>
            <person name="Bertrand B."/>
            <person name="de Kochko A."/>
            <person name="Graziosi G."/>
            <person name="Henry R.J."/>
            <person name="Jayarama X."/>
            <person name="Ming R."/>
            <person name="Nagai C."/>
            <person name="Rounsley S."/>
            <person name="Sankoff D."/>
            <person name="Giuliano G."/>
            <person name="Albert V.A."/>
            <person name="Wincker P."/>
            <person name="Lashermes P."/>
        </authorList>
    </citation>
    <scope>NUCLEOTIDE SEQUENCE [LARGE SCALE GENOMIC DNA]</scope>
    <source>
        <strain evidence="12">cv. DH200-94</strain>
    </source>
</reference>
<dbReference type="PANTHER" id="PTHR48005">
    <property type="entry name" value="LEUCINE RICH REPEAT KINASE 2"/>
    <property type="match status" value="1"/>
</dbReference>
<evidence type="ECO:0000256" key="1">
    <source>
        <dbReference type="ARBA" id="ARBA00012513"/>
    </source>
</evidence>
<evidence type="ECO:0000256" key="6">
    <source>
        <dbReference type="ARBA" id="ARBA00022840"/>
    </source>
</evidence>
<dbReference type="Gramene" id="CDP10925">
    <property type="protein sequence ID" value="CDP10925"/>
    <property type="gene ID" value="GSCOC_T00031887001"/>
</dbReference>
<dbReference type="InterPro" id="IPR000719">
    <property type="entry name" value="Prot_kinase_dom"/>
</dbReference>
<gene>
    <name evidence="11" type="ORF">GSCOC_T00031887001</name>
</gene>
<dbReference type="PhylomeDB" id="A0A068UQU7"/>
<dbReference type="PANTHER" id="PTHR48005:SF13">
    <property type="entry name" value="SERINE_THREONINE-PROTEIN KINASE DDB_G0278509-RELATED"/>
    <property type="match status" value="1"/>
</dbReference>
<keyword evidence="3" id="KW-0808">Transferase</keyword>
<evidence type="ECO:0000256" key="2">
    <source>
        <dbReference type="ARBA" id="ARBA00022527"/>
    </source>
</evidence>
<proteinExistence type="predicted"/>
<protein>
    <recommendedName>
        <fullName evidence="1">non-specific serine/threonine protein kinase</fullName>
        <ecNumber evidence="1">2.7.11.1</ecNumber>
    </recommendedName>
</protein>
<evidence type="ECO:0000313" key="11">
    <source>
        <dbReference type="EMBL" id="CDP10925.1"/>
    </source>
</evidence>
<evidence type="ECO:0000256" key="4">
    <source>
        <dbReference type="ARBA" id="ARBA00022741"/>
    </source>
</evidence>
<feature type="domain" description="Protein kinase" evidence="10">
    <location>
        <begin position="1"/>
        <end position="102"/>
    </location>
</feature>
<evidence type="ECO:0000313" key="12">
    <source>
        <dbReference type="Proteomes" id="UP000295252"/>
    </source>
</evidence>
<keyword evidence="9" id="KW-1133">Transmembrane helix</keyword>
<dbReference type="EMBL" id="HG739133">
    <property type="protein sequence ID" value="CDP10925.1"/>
    <property type="molecule type" value="Genomic_DNA"/>
</dbReference>
<dbReference type="STRING" id="49390.A0A068UQU7"/>
<evidence type="ECO:0000256" key="7">
    <source>
        <dbReference type="ARBA" id="ARBA00047899"/>
    </source>
</evidence>
<keyword evidence="6" id="KW-0067">ATP-binding</keyword>
<name>A0A068UQU7_COFCA</name>
<organism evidence="11 12">
    <name type="scientific">Coffea canephora</name>
    <name type="common">Robusta coffee</name>
    <dbReference type="NCBI Taxonomy" id="49390"/>
    <lineage>
        <taxon>Eukaryota</taxon>
        <taxon>Viridiplantae</taxon>
        <taxon>Streptophyta</taxon>
        <taxon>Embryophyta</taxon>
        <taxon>Tracheophyta</taxon>
        <taxon>Spermatophyta</taxon>
        <taxon>Magnoliopsida</taxon>
        <taxon>eudicotyledons</taxon>
        <taxon>Gunneridae</taxon>
        <taxon>Pentapetalae</taxon>
        <taxon>asterids</taxon>
        <taxon>lamiids</taxon>
        <taxon>Gentianales</taxon>
        <taxon>Rubiaceae</taxon>
        <taxon>Ixoroideae</taxon>
        <taxon>Gardenieae complex</taxon>
        <taxon>Bertiereae - Coffeeae clade</taxon>
        <taxon>Coffeeae</taxon>
        <taxon>Coffea</taxon>
    </lineage>
</organism>
<dbReference type="GO" id="GO:0004674">
    <property type="term" value="F:protein serine/threonine kinase activity"/>
    <property type="evidence" value="ECO:0007669"/>
    <property type="project" value="UniProtKB-KW"/>
</dbReference>
<keyword evidence="9" id="KW-0812">Transmembrane</keyword>
<sequence>MELTAKSDVYSFGVLALEVMVGKHPAVLLFFMLFHFKVENFDLLNILIQRLSTPTTKVEDEVTGISKIALSCLQHRPQSRPTMQEISKELASKRENAFQVWIFERDTRPIA</sequence>
<dbReference type="EC" id="2.7.11.1" evidence="1"/>
<keyword evidence="2" id="KW-0723">Serine/threonine-protein kinase</keyword>
<evidence type="ECO:0000259" key="10">
    <source>
        <dbReference type="PROSITE" id="PS50011"/>
    </source>
</evidence>
<comment type="catalytic activity">
    <reaction evidence="7">
        <text>L-threonyl-[protein] + ATP = O-phospho-L-threonyl-[protein] + ADP + H(+)</text>
        <dbReference type="Rhea" id="RHEA:46608"/>
        <dbReference type="Rhea" id="RHEA-COMP:11060"/>
        <dbReference type="Rhea" id="RHEA-COMP:11605"/>
        <dbReference type="ChEBI" id="CHEBI:15378"/>
        <dbReference type="ChEBI" id="CHEBI:30013"/>
        <dbReference type="ChEBI" id="CHEBI:30616"/>
        <dbReference type="ChEBI" id="CHEBI:61977"/>
        <dbReference type="ChEBI" id="CHEBI:456216"/>
        <dbReference type="EC" id="2.7.11.1"/>
    </reaction>
</comment>
<feature type="transmembrane region" description="Helical" evidence="9">
    <location>
        <begin position="12"/>
        <end position="34"/>
    </location>
</feature>
<dbReference type="PROSITE" id="PS50011">
    <property type="entry name" value="PROTEIN_KINASE_DOM"/>
    <property type="match status" value="1"/>
</dbReference>
<dbReference type="Pfam" id="PF07714">
    <property type="entry name" value="PK_Tyr_Ser-Thr"/>
    <property type="match status" value="1"/>
</dbReference>
<dbReference type="InterPro" id="IPR051420">
    <property type="entry name" value="Ser_Thr_Kinases_DiverseReg"/>
</dbReference>
<comment type="catalytic activity">
    <reaction evidence="8">
        <text>L-seryl-[protein] + ATP = O-phospho-L-seryl-[protein] + ADP + H(+)</text>
        <dbReference type="Rhea" id="RHEA:17989"/>
        <dbReference type="Rhea" id="RHEA-COMP:9863"/>
        <dbReference type="Rhea" id="RHEA-COMP:11604"/>
        <dbReference type="ChEBI" id="CHEBI:15378"/>
        <dbReference type="ChEBI" id="CHEBI:29999"/>
        <dbReference type="ChEBI" id="CHEBI:30616"/>
        <dbReference type="ChEBI" id="CHEBI:83421"/>
        <dbReference type="ChEBI" id="CHEBI:456216"/>
        <dbReference type="EC" id="2.7.11.1"/>
    </reaction>
</comment>
<evidence type="ECO:0000256" key="3">
    <source>
        <dbReference type="ARBA" id="ARBA00022679"/>
    </source>
</evidence>
<evidence type="ECO:0000256" key="9">
    <source>
        <dbReference type="SAM" id="Phobius"/>
    </source>
</evidence>
<dbReference type="SUPFAM" id="SSF56112">
    <property type="entry name" value="Protein kinase-like (PK-like)"/>
    <property type="match status" value="1"/>
</dbReference>
<dbReference type="InterPro" id="IPR011009">
    <property type="entry name" value="Kinase-like_dom_sf"/>
</dbReference>
<evidence type="ECO:0000256" key="5">
    <source>
        <dbReference type="ARBA" id="ARBA00022777"/>
    </source>
</evidence>
<dbReference type="OMA" id="QSESTHN"/>
<dbReference type="GO" id="GO:0005524">
    <property type="term" value="F:ATP binding"/>
    <property type="evidence" value="ECO:0007669"/>
    <property type="project" value="UniProtKB-KW"/>
</dbReference>
<keyword evidence="5" id="KW-0418">Kinase</keyword>
<accession>A0A068UQU7</accession>
<dbReference type="AlphaFoldDB" id="A0A068UQU7"/>
<keyword evidence="12" id="KW-1185">Reference proteome</keyword>
<dbReference type="Gene3D" id="1.10.510.10">
    <property type="entry name" value="Transferase(Phosphotransferase) domain 1"/>
    <property type="match status" value="1"/>
</dbReference>